<keyword evidence="5 13" id="KW-0963">Cytoplasm</keyword>
<comment type="subunit">
    <text evidence="4 13">Monomer.</text>
</comment>
<evidence type="ECO:0000256" key="5">
    <source>
        <dbReference type="ARBA" id="ARBA00022490"/>
    </source>
</evidence>
<comment type="caution">
    <text evidence="16">The sequence shown here is derived from an EMBL/GenBank/DDBJ whole genome shotgun (WGS) entry which is preliminary data.</text>
</comment>
<evidence type="ECO:0000256" key="1">
    <source>
        <dbReference type="ARBA" id="ARBA00001947"/>
    </source>
</evidence>
<dbReference type="EMBL" id="JACPHQ010000014">
    <property type="protein sequence ID" value="MBI2465816.1"/>
    <property type="molecule type" value="Genomic_DNA"/>
</dbReference>
<dbReference type="PANTHER" id="PTHR10890">
    <property type="entry name" value="CYSTEINYL-TRNA SYNTHETASE"/>
    <property type="match status" value="1"/>
</dbReference>
<dbReference type="GO" id="GO:0004817">
    <property type="term" value="F:cysteine-tRNA ligase activity"/>
    <property type="evidence" value="ECO:0007669"/>
    <property type="project" value="UniProtKB-UniRule"/>
</dbReference>
<evidence type="ECO:0000256" key="7">
    <source>
        <dbReference type="ARBA" id="ARBA00022723"/>
    </source>
</evidence>
<evidence type="ECO:0000256" key="8">
    <source>
        <dbReference type="ARBA" id="ARBA00022741"/>
    </source>
</evidence>
<dbReference type="SUPFAM" id="SSF52374">
    <property type="entry name" value="Nucleotidylyl transferase"/>
    <property type="match status" value="1"/>
</dbReference>
<dbReference type="Proteomes" id="UP000709672">
    <property type="component" value="Unassembled WGS sequence"/>
</dbReference>
<evidence type="ECO:0000256" key="4">
    <source>
        <dbReference type="ARBA" id="ARBA00011245"/>
    </source>
</evidence>
<evidence type="ECO:0000313" key="15">
    <source>
        <dbReference type="EMBL" id="MBI2052067.1"/>
    </source>
</evidence>
<dbReference type="EC" id="6.1.1.16" evidence="13"/>
<dbReference type="Gene3D" id="3.40.50.620">
    <property type="entry name" value="HUPs"/>
    <property type="match status" value="1"/>
</dbReference>
<evidence type="ECO:0000313" key="17">
    <source>
        <dbReference type="Proteomes" id="UP000709672"/>
    </source>
</evidence>
<evidence type="ECO:0000256" key="9">
    <source>
        <dbReference type="ARBA" id="ARBA00022833"/>
    </source>
</evidence>
<dbReference type="SMART" id="SM00840">
    <property type="entry name" value="DALR_2"/>
    <property type="match status" value="1"/>
</dbReference>
<dbReference type="Pfam" id="PF09190">
    <property type="entry name" value="DALR_2"/>
    <property type="match status" value="1"/>
</dbReference>
<dbReference type="GO" id="GO:0005524">
    <property type="term" value="F:ATP binding"/>
    <property type="evidence" value="ECO:0007669"/>
    <property type="project" value="UniProtKB-UniRule"/>
</dbReference>
<evidence type="ECO:0000256" key="11">
    <source>
        <dbReference type="ARBA" id="ARBA00022917"/>
    </source>
</evidence>
<dbReference type="AlphaFoldDB" id="A0A931YDC7"/>
<dbReference type="InterPro" id="IPR015803">
    <property type="entry name" value="Cys-tRNA-ligase"/>
</dbReference>
<keyword evidence="11 13" id="KW-0648">Protein biosynthesis</keyword>
<protein>
    <recommendedName>
        <fullName evidence="13">Cysteine--tRNA ligase</fullName>
        <ecNumber evidence="13">6.1.1.16</ecNumber>
    </recommendedName>
    <alternativeName>
        <fullName evidence="13">Cysteinyl-tRNA synthetase</fullName>
        <shortName evidence="13">CysRS</shortName>
    </alternativeName>
</protein>
<dbReference type="CDD" id="cd00672">
    <property type="entry name" value="CysRS_core"/>
    <property type="match status" value="1"/>
</dbReference>
<keyword evidence="9" id="KW-0862">Zinc</keyword>
<comment type="cofactor">
    <cofactor evidence="1">
        <name>Zn(2+)</name>
        <dbReference type="ChEBI" id="CHEBI:29105"/>
    </cofactor>
</comment>
<evidence type="ECO:0000256" key="13">
    <source>
        <dbReference type="HAMAP-Rule" id="MF_00041"/>
    </source>
</evidence>
<comment type="subcellular location">
    <subcellularLocation>
        <location evidence="2 13">Cytoplasm</location>
    </subcellularLocation>
</comment>
<evidence type="ECO:0000256" key="2">
    <source>
        <dbReference type="ARBA" id="ARBA00004496"/>
    </source>
</evidence>
<dbReference type="HAMAP" id="MF_00041">
    <property type="entry name" value="Cys_tRNA_synth"/>
    <property type="match status" value="1"/>
</dbReference>
<keyword evidence="7" id="KW-0479">Metal-binding</keyword>
<keyword evidence="6 13" id="KW-0436">Ligase</keyword>
<feature type="binding site" evidence="13">
    <location>
        <position position="279"/>
    </location>
    <ligand>
        <name>ATP</name>
        <dbReference type="ChEBI" id="CHEBI:30616"/>
    </ligand>
</feature>
<evidence type="ECO:0000259" key="14">
    <source>
        <dbReference type="SMART" id="SM00840"/>
    </source>
</evidence>
<comment type="catalytic activity">
    <reaction evidence="13">
        <text>tRNA(Cys) + L-cysteine + ATP = L-cysteinyl-tRNA(Cys) + AMP + diphosphate</text>
        <dbReference type="Rhea" id="RHEA:17773"/>
        <dbReference type="Rhea" id="RHEA-COMP:9661"/>
        <dbReference type="Rhea" id="RHEA-COMP:9679"/>
        <dbReference type="ChEBI" id="CHEBI:30616"/>
        <dbReference type="ChEBI" id="CHEBI:33019"/>
        <dbReference type="ChEBI" id="CHEBI:35235"/>
        <dbReference type="ChEBI" id="CHEBI:78442"/>
        <dbReference type="ChEBI" id="CHEBI:78517"/>
        <dbReference type="ChEBI" id="CHEBI:456215"/>
        <dbReference type="EC" id="6.1.1.16"/>
    </reaction>
</comment>
<keyword evidence="12 13" id="KW-0030">Aminoacyl-tRNA synthetase</keyword>
<dbReference type="InterPro" id="IPR024909">
    <property type="entry name" value="Cys-tRNA/MSH_ligase"/>
</dbReference>
<accession>A0A931YDC7</accession>
<evidence type="ECO:0000256" key="3">
    <source>
        <dbReference type="ARBA" id="ARBA00005594"/>
    </source>
</evidence>
<evidence type="ECO:0000313" key="16">
    <source>
        <dbReference type="EMBL" id="MBI2465816.1"/>
    </source>
</evidence>
<feature type="short sequence motif" description="'HIGH' region" evidence="13">
    <location>
        <begin position="29"/>
        <end position="39"/>
    </location>
</feature>
<comment type="similarity">
    <text evidence="3 13">Belongs to the class-I aminoacyl-tRNA synthetase family.</text>
</comment>
<dbReference type="InterPro" id="IPR032678">
    <property type="entry name" value="tRNA-synt_1_cat_dom"/>
</dbReference>
<dbReference type="EMBL" id="JACOYY010000004">
    <property type="protein sequence ID" value="MBI2052067.1"/>
    <property type="molecule type" value="Genomic_DNA"/>
</dbReference>
<comment type="caution">
    <text evidence="13">Lacks conserved residue(s) required for the propagation of feature annotation.</text>
</comment>
<proteinExistence type="inferred from homology"/>
<dbReference type="PRINTS" id="PR00983">
    <property type="entry name" value="TRNASYNTHCYS"/>
</dbReference>
<dbReference type="SUPFAM" id="SSF47323">
    <property type="entry name" value="Anticodon-binding domain of a subclass of class I aminoacyl-tRNA synthetases"/>
    <property type="match status" value="1"/>
</dbReference>
<dbReference type="InterPro" id="IPR015273">
    <property type="entry name" value="Cys-tRNA-synt_Ia_DALR"/>
</dbReference>
<feature type="short sequence motif" description="'KMSKS' region" evidence="13">
    <location>
        <begin position="276"/>
        <end position="280"/>
    </location>
</feature>
<organism evidence="16 17">
    <name type="scientific">Candidatus Sungiibacteriota bacterium</name>
    <dbReference type="NCBI Taxonomy" id="2750080"/>
    <lineage>
        <taxon>Bacteria</taxon>
        <taxon>Candidatus Sungiibacteriota</taxon>
    </lineage>
</organism>
<keyword evidence="8 13" id="KW-0547">Nucleotide-binding</keyword>
<sequence>MRLYNTLTGKKEALPAPPPGGLNMFVCGPTVYDYIHIGNARTFSFFDALVKFIRLRLGIKINYLQNITDIDDKIIARAHESKEDPLQFAKRFEGIFMENIRALGLSAVDQYARASEHIPEIVNQVKTLVRKGHAYLIKDDGYYFNLKTFPEYGQLSGRTLTMAEDGISRIDDSPHKKNRGDFNLWKFSKLDSTGSPQAHEPYWDTDLGRGRPGWHIEDTAITEKYFGPRYDLHGAGQDLIFPHHEAEIAQMESISGLKPFVKHWLHVGFIIDKSGKMSKSKGNFLTLNDALKEYSAAAIRFYFASAHYRSPLEYDDKSLPQAYSAAARLEDFVRRLKDVAQTAAAFPLSDFTADFWKSLEDDFNTPKAWAVLFELVKEANKFIDSHSLSQNDAQKIIDFMGQVNDIFGILPTGETVPMEISALADRREKARAEKDFAAADKLREQIKTLGWDIDDTSTGSRINKL</sequence>
<dbReference type="Pfam" id="PF01406">
    <property type="entry name" value="tRNA-synt_1e"/>
    <property type="match status" value="1"/>
</dbReference>
<dbReference type="Proteomes" id="UP000786662">
    <property type="component" value="Unassembled WGS sequence"/>
</dbReference>
<dbReference type="NCBIfam" id="TIGR00435">
    <property type="entry name" value="cysS"/>
    <property type="match status" value="1"/>
</dbReference>
<keyword evidence="10 13" id="KW-0067">ATP-binding</keyword>
<dbReference type="InterPro" id="IPR009080">
    <property type="entry name" value="tRNAsynth_Ia_anticodon-bd"/>
</dbReference>
<evidence type="ECO:0000256" key="10">
    <source>
        <dbReference type="ARBA" id="ARBA00022840"/>
    </source>
</evidence>
<dbReference type="GO" id="GO:0006423">
    <property type="term" value="P:cysteinyl-tRNA aminoacylation"/>
    <property type="evidence" value="ECO:0007669"/>
    <property type="project" value="UniProtKB-UniRule"/>
</dbReference>
<dbReference type="GO" id="GO:0046872">
    <property type="term" value="F:metal ion binding"/>
    <property type="evidence" value="ECO:0007669"/>
    <property type="project" value="UniProtKB-KW"/>
</dbReference>
<feature type="domain" description="Cysteinyl-tRNA synthetase class Ia DALR" evidence="14">
    <location>
        <begin position="354"/>
        <end position="415"/>
    </location>
</feature>
<dbReference type="InterPro" id="IPR014729">
    <property type="entry name" value="Rossmann-like_a/b/a_fold"/>
</dbReference>
<dbReference type="Gene3D" id="1.20.120.1910">
    <property type="entry name" value="Cysteine-tRNA ligase, C-terminal anti-codon recognition domain"/>
    <property type="match status" value="1"/>
</dbReference>
<evidence type="ECO:0000256" key="6">
    <source>
        <dbReference type="ARBA" id="ARBA00022598"/>
    </source>
</evidence>
<gene>
    <name evidence="13" type="primary">cysS</name>
    <name evidence="15" type="ORF">HYT38_00095</name>
    <name evidence="16" type="ORF">HYV66_01130</name>
</gene>
<name>A0A931YDC7_9BACT</name>
<dbReference type="PANTHER" id="PTHR10890:SF3">
    <property type="entry name" value="CYSTEINE--TRNA LIGASE, CYTOPLASMIC"/>
    <property type="match status" value="1"/>
</dbReference>
<dbReference type="GO" id="GO:0005737">
    <property type="term" value="C:cytoplasm"/>
    <property type="evidence" value="ECO:0007669"/>
    <property type="project" value="UniProtKB-SubCell"/>
</dbReference>
<evidence type="ECO:0000256" key="12">
    <source>
        <dbReference type="ARBA" id="ARBA00023146"/>
    </source>
</evidence>
<reference evidence="16" key="1">
    <citation type="submission" date="2020-07" db="EMBL/GenBank/DDBJ databases">
        <title>Huge and variable diversity of episymbiotic CPR bacteria and DPANN archaea in groundwater ecosystems.</title>
        <authorList>
            <person name="He C.Y."/>
            <person name="Keren R."/>
            <person name="Whittaker M."/>
            <person name="Farag I.F."/>
            <person name="Doudna J."/>
            <person name="Cate J.H.D."/>
            <person name="Banfield J.F."/>
        </authorList>
    </citation>
    <scope>NUCLEOTIDE SEQUENCE</scope>
    <source>
        <strain evidence="15">NC_groundwater_191_Ag_S-0.1um_45_8</strain>
        <strain evidence="16">NC_groundwater_418_Ag_B-0.1um_45_10</strain>
    </source>
</reference>